<evidence type="ECO:0000313" key="2">
    <source>
        <dbReference type="Proteomes" id="UP000182063"/>
    </source>
</evidence>
<keyword evidence="2" id="KW-1185">Reference proteome</keyword>
<proteinExistence type="predicted"/>
<dbReference type="AlphaFoldDB" id="A0A1L3ZU06"/>
<dbReference type="EMBL" id="CP018221">
    <property type="protein sequence ID" value="API59122.1"/>
    <property type="molecule type" value="Genomic_DNA"/>
</dbReference>
<evidence type="ECO:0000313" key="1">
    <source>
        <dbReference type="EMBL" id="API59122.1"/>
    </source>
</evidence>
<sequence length="202" mass="21224">MRWFGRKAARDDARPHLTRTAVAWLGLAASETPRSYEALVREGYERNAFAQRAVRLVAEGAGSAPIGCCAGHEDALALLTGTASGRQLVEAMAAGLMLHGNAYVHTINDAEGRPAELIALRPERVSVELPAAGRGGPGLCGRHRPAVHIDGAAGLWPRAAAARRSGGGLGGTDRDALRRAAFGAGDRRYAGARASTADRQWL</sequence>
<dbReference type="KEGG" id="sphj:BSL82_07205"/>
<accession>A0A1L3ZU06</accession>
<dbReference type="Proteomes" id="UP000182063">
    <property type="component" value="Chromosome"/>
</dbReference>
<name>A0A1L3ZU06_9SPHN</name>
<organism evidence="1 2">
    <name type="scientific">Tardibacter chloracetimidivorans</name>
    <dbReference type="NCBI Taxonomy" id="1921510"/>
    <lineage>
        <taxon>Bacteria</taxon>
        <taxon>Pseudomonadati</taxon>
        <taxon>Pseudomonadota</taxon>
        <taxon>Alphaproteobacteria</taxon>
        <taxon>Sphingomonadales</taxon>
        <taxon>Sphingomonadaceae</taxon>
        <taxon>Tardibacter</taxon>
    </lineage>
</organism>
<gene>
    <name evidence="1" type="ORF">BSL82_07205</name>
</gene>
<protein>
    <submittedName>
        <fullName evidence="1">Uncharacterized protein</fullName>
    </submittedName>
</protein>
<dbReference type="STRING" id="1921510.BSL82_07205"/>
<reference evidence="2" key="1">
    <citation type="submission" date="2016-11" db="EMBL/GenBank/DDBJ databases">
        <title>Complete Genome Sequence of alachlor-degrading Sphingomonas sp. strain JJ-A5.</title>
        <authorList>
            <person name="Lee H."/>
            <person name="Ka J.-O."/>
        </authorList>
    </citation>
    <scope>NUCLEOTIDE SEQUENCE [LARGE SCALE GENOMIC DNA]</scope>
    <source>
        <strain evidence="2">JJ-A5</strain>
    </source>
</reference>